<proteinExistence type="predicted"/>
<dbReference type="Gene3D" id="3.40.50.300">
    <property type="entry name" value="P-loop containing nucleotide triphosphate hydrolases"/>
    <property type="match status" value="1"/>
</dbReference>
<evidence type="ECO:0000256" key="1">
    <source>
        <dbReference type="SAM" id="Coils"/>
    </source>
</evidence>
<dbReference type="SUPFAM" id="SSF52540">
    <property type="entry name" value="P-loop containing nucleoside triphosphate hydrolases"/>
    <property type="match status" value="1"/>
</dbReference>
<dbReference type="PANTHER" id="PTHR30121">
    <property type="entry name" value="UNCHARACTERIZED PROTEIN YJGR-RELATED"/>
    <property type="match status" value="1"/>
</dbReference>
<organism evidence="3 4">
    <name type="scientific">Bacillus cereus MC67</name>
    <dbReference type="NCBI Taxonomy" id="1053219"/>
    <lineage>
        <taxon>Bacteria</taxon>
        <taxon>Bacillati</taxon>
        <taxon>Bacillota</taxon>
        <taxon>Bacilli</taxon>
        <taxon>Bacillales</taxon>
        <taxon>Bacillaceae</taxon>
        <taxon>Bacillus</taxon>
        <taxon>Bacillus cereus group</taxon>
    </lineage>
</organism>
<comment type="caution">
    <text evidence="3">The sequence shown here is derived from an EMBL/GenBank/DDBJ whole genome shotgun (WGS) entry which is preliminary data.</text>
</comment>
<dbReference type="HOGENOM" id="CLU_016228_2_0_9"/>
<dbReference type="PANTHER" id="PTHR30121:SF6">
    <property type="entry name" value="SLR6007 PROTEIN"/>
    <property type="match status" value="1"/>
</dbReference>
<sequence length="790" mass="89765">MNQVEFPVKYFHDNLIFNQDGSCWAYYEAYGIPYEFRGDDDKNTLFMRQLGLFWNFDEEKHLLMIPVYQNFQEKADEFKGTVSGELKELAIDHTDDVVHELERKFGKNAVEYRYFIGVKLKVRHIQEGLKEMLYTAFHTFKNTAEQFGLLGDTKILKTDLEMFKREASAFKNKIRKHLAVRALETNETQWIILRNFYRTLEAPVTAGWTPPVQNDDSAIIPNQESLLRLSEAEFDVKGRHIEMSQIGTDGLEYPAYMSFLSASKIPYTMEFPDQEWMYMIQNIDFPIELSVRTENINHRKALSKLNKKKKDLEDQEMHARENAQTVGLNVYEGVQEAIELQALIQKTRMPLVKTSISFCICAEDLDTMRRNTNSLISIYREMMIELVRPYGDQFLLFNEFIPGARRYVNDYIHFMEPGVLAAGMFGATQDLGDNIGFYIGTTGILNKAVYMTPSLAATNTVANQKTSALSVAVTGSTGSGKSFGTNLIVYLAVLGGAQTLIVDPKGERGNWTEDLHGLEGKVNVITLGTDRRDEGKLDPFIIHKHSRKDAIELAMTILTFITGIKPDNSEKFPRLASAVEFVAGMEEPCLTAVSQYLEDSEDKVDQQLAAHIQAFENLSFARKFFQKDPTKFKIVLLDEAWAIMGTSQGRELARKLVREGRALNSAVYFATQSASDLGDETFKNNIGMKFSFRNTDSKEISSILDFFGLPDNEENHAIITNLETGQCLFQDIQGRTGVVTMDVVFKDLYDAFDTRPNARKNYRKSNDDEKQEVNATFVEGGEEKINVGVS</sequence>
<evidence type="ECO:0000313" key="3">
    <source>
        <dbReference type="EMBL" id="EJQ92666.1"/>
    </source>
</evidence>
<dbReference type="AlphaFoldDB" id="J8E6P9"/>
<dbReference type="RefSeq" id="WP_002162133.1">
    <property type="nucleotide sequence ID" value="NZ_JH792115.1"/>
</dbReference>
<protein>
    <recommendedName>
        <fullName evidence="2">Helicase HerA central domain-containing protein</fullName>
    </recommendedName>
</protein>
<accession>J8E6P9</accession>
<reference evidence="3 4" key="1">
    <citation type="submission" date="2012-04" db="EMBL/GenBank/DDBJ databases">
        <title>The Genome Sequence of Bacillus cereus MC67.</title>
        <authorList>
            <consortium name="The Broad Institute Genome Sequencing Platform"/>
            <consortium name="The Broad Institute Genome Sequencing Center for Infectious Disease"/>
            <person name="Feldgarden M."/>
            <person name="Van der Auwera G.A."/>
            <person name="Mahillon J."/>
            <person name="Duprez V."/>
            <person name="Timmery S."/>
            <person name="Mattelet C."/>
            <person name="Dierick K."/>
            <person name="Sun M."/>
            <person name="Yu Z."/>
            <person name="Zhu L."/>
            <person name="Hu X."/>
            <person name="Shank E.B."/>
            <person name="Swiecicka I."/>
            <person name="Hansen B.M."/>
            <person name="Andrup L."/>
            <person name="Young S.K."/>
            <person name="Zeng Q."/>
            <person name="Gargeya S."/>
            <person name="Fitzgerald M."/>
            <person name="Haas B."/>
            <person name="Abouelleil A."/>
            <person name="Alvarado L."/>
            <person name="Arachchi H.M."/>
            <person name="Berlin A."/>
            <person name="Chapman S.B."/>
            <person name="Goldberg J."/>
            <person name="Griggs A."/>
            <person name="Gujja S."/>
            <person name="Hansen M."/>
            <person name="Howarth C."/>
            <person name="Imamovic A."/>
            <person name="Larimer J."/>
            <person name="McCowen C."/>
            <person name="Montmayeur A."/>
            <person name="Murphy C."/>
            <person name="Neiman D."/>
            <person name="Pearson M."/>
            <person name="Priest M."/>
            <person name="Roberts A."/>
            <person name="Saif S."/>
            <person name="Shea T."/>
            <person name="Sisk P."/>
            <person name="Sykes S."/>
            <person name="Wortman J."/>
            <person name="Nusbaum C."/>
            <person name="Birren B."/>
        </authorList>
    </citation>
    <scope>NUCLEOTIDE SEQUENCE [LARGE SCALE GENOMIC DNA]</scope>
    <source>
        <strain evidence="3 4">MC67</strain>
    </source>
</reference>
<evidence type="ECO:0000259" key="2">
    <source>
        <dbReference type="Pfam" id="PF01935"/>
    </source>
</evidence>
<dbReference type="InterPro" id="IPR027417">
    <property type="entry name" value="P-loop_NTPase"/>
</dbReference>
<dbReference type="EMBL" id="AHEN01000052">
    <property type="protein sequence ID" value="EJQ92666.1"/>
    <property type="molecule type" value="Genomic_DNA"/>
</dbReference>
<dbReference type="InterPro" id="IPR051162">
    <property type="entry name" value="T4SS_component"/>
</dbReference>
<evidence type="ECO:0000313" key="4">
    <source>
        <dbReference type="Proteomes" id="UP000006997"/>
    </source>
</evidence>
<feature type="domain" description="Helicase HerA central" evidence="2">
    <location>
        <begin position="470"/>
        <end position="534"/>
    </location>
</feature>
<dbReference type="PATRIC" id="fig|1053219.3.peg.5559"/>
<dbReference type="Pfam" id="PF01935">
    <property type="entry name" value="DUF87"/>
    <property type="match status" value="1"/>
</dbReference>
<dbReference type="PIRSF" id="PIRSF015040">
    <property type="entry name" value="ATPase_SAG2001_prd"/>
    <property type="match status" value="1"/>
</dbReference>
<dbReference type="InterPro" id="IPR016628">
    <property type="entry name" value="ATPase_SAG2001_prd"/>
</dbReference>
<dbReference type="Pfam" id="PF12846">
    <property type="entry name" value="AAA_10"/>
    <property type="match status" value="1"/>
</dbReference>
<gene>
    <name evidence="3" type="ORF">II3_05428</name>
</gene>
<feature type="coiled-coil region" evidence="1">
    <location>
        <begin position="295"/>
        <end position="322"/>
    </location>
</feature>
<name>J8E6P9_BACCE</name>
<dbReference type="InterPro" id="IPR002789">
    <property type="entry name" value="HerA_central"/>
</dbReference>
<dbReference type="Proteomes" id="UP000006997">
    <property type="component" value="Unassembled WGS sequence"/>
</dbReference>
<keyword evidence="1" id="KW-0175">Coiled coil</keyword>